<evidence type="ECO:0000313" key="5">
    <source>
        <dbReference type="Proteomes" id="UP000055611"/>
    </source>
</evidence>
<feature type="region of interest" description="Disordered" evidence="1">
    <location>
        <begin position="496"/>
        <end position="515"/>
    </location>
</feature>
<dbReference type="Pfam" id="PF18623">
    <property type="entry name" value="TnsE_C"/>
    <property type="match status" value="1"/>
</dbReference>
<dbReference type="Proteomes" id="UP000055611">
    <property type="component" value="Chromosome"/>
</dbReference>
<organism evidence="4 6">
    <name type="scientific">Pseudodesulfovibrio indicus</name>
    <dbReference type="NCBI Taxonomy" id="1716143"/>
    <lineage>
        <taxon>Bacteria</taxon>
        <taxon>Pseudomonadati</taxon>
        <taxon>Thermodesulfobacteriota</taxon>
        <taxon>Desulfovibrionia</taxon>
        <taxon>Desulfovibrionales</taxon>
        <taxon>Desulfovibrionaceae</taxon>
    </lineage>
</organism>
<feature type="region of interest" description="Disordered" evidence="1">
    <location>
        <begin position="325"/>
        <end position="356"/>
    </location>
</feature>
<evidence type="ECO:0000259" key="2">
    <source>
        <dbReference type="Pfam" id="PF18623"/>
    </source>
</evidence>
<dbReference type="RefSeq" id="WP_066807346.1">
    <property type="nucleotide sequence ID" value="NZ_CP014206.1"/>
</dbReference>
<keyword evidence="5" id="KW-1185">Reference proteome</keyword>
<sequence>MNDFNYYGIDDDEKILGIGPYFRPVNGKLWKVRLILSSGQSGKSISVFNATLIVRGRVINPVNKRGDLWEQHGFQITDTADWEIGTIGACPVRRHEDWEDPNQLCFIFSTVDGITFYLPQFELARALFFHGIYLSKTAIESECLRSEFSVVIDHEDNVLIRVSDSSEFQLAHLNDPVTRNYLSWLLLNADMLKSYESITRYQRTNGFDNQRHRVWNFQFDPPPLRGVKVGIRGQYSREHNACIVYEIFRLHDLPNEPHKSLGMWHPKFKRSMPGAGHVSLPAGGKSETLTVHDDLESNPNIKPVHLDAEKVSITFKHPFHVTKVATEKQKQGTSEAKKESETGLKSVSTNDGYAGRGLPGGDWNTLEDETDYGKFFESKFNCFRELVDVLIEHHGCKLLHTEITELRKVGKSQKHLLSTDGTPRAIADVAMRVGPKTIHLLEVDTSDAEQSLSTQVLVVRDEAAWGKDIESVKVELVRSSLRWPTKLLKDLCGEGRHKGVHHPQAPSGNKSVLPPHSITGWADRIYGWMRHLAG</sequence>
<gene>
    <name evidence="3" type="ORF">AWY79_17050</name>
    <name evidence="4" type="ORF">EDC59_102446</name>
</gene>
<dbReference type="Proteomes" id="UP000295506">
    <property type="component" value="Unassembled WGS sequence"/>
</dbReference>
<dbReference type="InterPro" id="IPR041419">
    <property type="entry name" value="TnsE_C"/>
</dbReference>
<reference evidence="4 6" key="2">
    <citation type="submission" date="2019-03" db="EMBL/GenBank/DDBJ databases">
        <title>Genomic Encyclopedia of Type Strains, Phase IV (KMG-IV): sequencing the most valuable type-strain genomes for metagenomic binning, comparative biology and taxonomic classification.</title>
        <authorList>
            <person name="Goeker M."/>
        </authorList>
    </citation>
    <scope>NUCLEOTIDE SEQUENCE [LARGE SCALE GENOMIC DNA]</scope>
    <source>
        <strain evidence="4 6">DSM 101483</strain>
    </source>
</reference>
<feature type="compositionally biased region" description="Basic and acidic residues" evidence="1">
    <location>
        <begin position="325"/>
        <end position="342"/>
    </location>
</feature>
<accession>A0A126QTF9</accession>
<evidence type="ECO:0000313" key="4">
    <source>
        <dbReference type="EMBL" id="TDT91011.1"/>
    </source>
</evidence>
<name>A0A126QTF9_9BACT</name>
<dbReference type="AlphaFoldDB" id="A0A126QTF9"/>
<evidence type="ECO:0000256" key="1">
    <source>
        <dbReference type="SAM" id="MobiDB-lite"/>
    </source>
</evidence>
<reference evidence="3 5" key="1">
    <citation type="journal article" date="2016" name="Front. Microbiol.">
        <title>Genome Sequence of the Piezophilic, Mesophilic Sulfate-Reducing Bacterium Desulfovibrio indicus J2T.</title>
        <authorList>
            <person name="Cao J."/>
            <person name="Maignien L."/>
            <person name="Shao Z."/>
            <person name="Alain K."/>
            <person name="Jebbar M."/>
        </authorList>
    </citation>
    <scope>NUCLEOTIDE SEQUENCE [LARGE SCALE GENOMIC DNA]</scope>
    <source>
        <strain evidence="3 5">J2</strain>
    </source>
</reference>
<dbReference type="EMBL" id="CP014206">
    <property type="protein sequence ID" value="AMK13046.1"/>
    <property type="molecule type" value="Genomic_DNA"/>
</dbReference>
<dbReference type="KEGG" id="dej:AWY79_17050"/>
<evidence type="ECO:0000313" key="6">
    <source>
        <dbReference type="Proteomes" id="UP000295506"/>
    </source>
</evidence>
<proteinExistence type="predicted"/>
<dbReference type="EMBL" id="SOBK01000002">
    <property type="protein sequence ID" value="TDT91011.1"/>
    <property type="molecule type" value="Genomic_DNA"/>
</dbReference>
<evidence type="ECO:0000313" key="3">
    <source>
        <dbReference type="EMBL" id="AMK13046.1"/>
    </source>
</evidence>
<protein>
    <submittedName>
        <fullName evidence="3">Transposase</fullName>
    </submittedName>
</protein>
<feature type="domain" description="TnsE C-terminal" evidence="2">
    <location>
        <begin position="378"/>
        <end position="525"/>
    </location>
</feature>
<dbReference type="OrthoDB" id="5448984at2"/>